<gene>
    <name evidence="1" type="ORF">LEP1GSC059_1872</name>
</gene>
<protein>
    <submittedName>
        <fullName evidence="1">Uncharacterized protein</fullName>
    </submittedName>
</protein>
<organism evidence="1 2">
    <name type="scientific">Leptospira noguchii serovar Panama str. CZ214</name>
    <dbReference type="NCBI Taxonomy" id="1001595"/>
    <lineage>
        <taxon>Bacteria</taxon>
        <taxon>Pseudomonadati</taxon>
        <taxon>Spirochaetota</taxon>
        <taxon>Spirochaetia</taxon>
        <taxon>Leptospirales</taxon>
        <taxon>Leptospiraceae</taxon>
        <taxon>Leptospira</taxon>
    </lineage>
</organism>
<dbReference type="AlphaFoldDB" id="T0FJ63"/>
<evidence type="ECO:0000313" key="2">
    <source>
        <dbReference type="Proteomes" id="UP000015442"/>
    </source>
</evidence>
<reference evidence="1 2" key="1">
    <citation type="submission" date="2013-05" db="EMBL/GenBank/DDBJ databases">
        <authorList>
            <person name="Harkins D.M."/>
            <person name="Durkin A.S."/>
            <person name="Brinkac L.M."/>
            <person name="Haft D.H."/>
            <person name="Selengut J.D."/>
            <person name="Sanka R."/>
            <person name="DePew J."/>
            <person name="Purushe J."/>
            <person name="Hartskeerl R.A."/>
            <person name="Ahmed A."/>
            <person name="van der Linden H."/>
            <person name="Goris M.G.A."/>
            <person name="Vinetz J.M."/>
            <person name="Sutton G.G."/>
            <person name="Nierman W.C."/>
            <person name="Fouts D.E."/>
        </authorList>
    </citation>
    <scope>NUCLEOTIDE SEQUENCE [LARGE SCALE GENOMIC DNA]</scope>
    <source>
        <strain evidence="1 2">CZ214</strain>
    </source>
</reference>
<name>T0FJ63_9LEPT</name>
<dbReference type="Proteomes" id="UP000015442">
    <property type="component" value="Unassembled WGS sequence"/>
</dbReference>
<comment type="caution">
    <text evidence="1">The sequence shown here is derived from an EMBL/GenBank/DDBJ whole genome shotgun (WGS) entry which is preliminary data.</text>
</comment>
<dbReference type="EMBL" id="AKWY02000034">
    <property type="protein sequence ID" value="EQA70109.1"/>
    <property type="molecule type" value="Genomic_DNA"/>
</dbReference>
<sequence length="42" mass="4825">MDVYDPGSGLICCEIVRLDFRVLSFLLVSFSPAFTCFLDTFW</sequence>
<evidence type="ECO:0000313" key="1">
    <source>
        <dbReference type="EMBL" id="EQA70109.1"/>
    </source>
</evidence>
<proteinExistence type="predicted"/>
<accession>T0FJ63</accession>